<dbReference type="RefSeq" id="WP_092589165.1">
    <property type="nucleotide sequence ID" value="NZ_FMWL01000001.1"/>
</dbReference>
<evidence type="ECO:0000256" key="4">
    <source>
        <dbReference type="ARBA" id="ARBA00071824"/>
    </source>
</evidence>
<dbReference type="PANTHER" id="PTHR13696">
    <property type="entry name" value="P-LOOP CONTAINING NUCLEOSIDE TRIPHOSPHATE HYDROLASE"/>
    <property type="match status" value="1"/>
</dbReference>
<comment type="similarity">
    <text evidence="1">Belongs to the ParA family.</text>
</comment>
<evidence type="ECO:0000259" key="5">
    <source>
        <dbReference type="Pfam" id="PF13614"/>
    </source>
</evidence>
<keyword evidence="7" id="KW-1185">Reference proteome</keyword>
<dbReference type="InterPro" id="IPR050678">
    <property type="entry name" value="DNA_Partitioning_ATPase"/>
</dbReference>
<dbReference type="OrthoDB" id="9815116at2"/>
<dbReference type="Pfam" id="PF13614">
    <property type="entry name" value="AAA_31"/>
    <property type="match status" value="1"/>
</dbReference>
<dbReference type="Gene3D" id="3.40.50.300">
    <property type="entry name" value="P-loop containing nucleotide triphosphate hydrolases"/>
    <property type="match status" value="1"/>
</dbReference>
<dbReference type="EMBL" id="FMWL01000001">
    <property type="protein sequence ID" value="SCZ76657.1"/>
    <property type="molecule type" value="Genomic_DNA"/>
</dbReference>
<dbReference type="FunFam" id="3.40.50.300:FF:000285">
    <property type="entry name" value="Sporulation initiation inhibitor Soj"/>
    <property type="match status" value="1"/>
</dbReference>
<dbReference type="CDD" id="cd02042">
    <property type="entry name" value="ParAB_family"/>
    <property type="match status" value="1"/>
</dbReference>
<comment type="catalytic activity">
    <reaction evidence="2">
        <text>ATP + H2O = ADP + phosphate + H(+)</text>
        <dbReference type="Rhea" id="RHEA:13065"/>
        <dbReference type="ChEBI" id="CHEBI:15377"/>
        <dbReference type="ChEBI" id="CHEBI:15378"/>
        <dbReference type="ChEBI" id="CHEBI:30616"/>
        <dbReference type="ChEBI" id="CHEBI:43474"/>
        <dbReference type="ChEBI" id="CHEBI:456216"/>
    </reaction>
</comment>
<evidence type="ECO:0000313" key="7">
    <source>
        <dbReference type="Proteomes" id="UP000199208"/>
    </source>
</evidence>
<dbReference type="PIRSF" id="PIRSF009320">
    <property type="entry name" value="Nuc_binding_HP_1000"/>
    <property type="match status" value="1"/>
</dbReference>
<sequence length="252" mass="27912">MGKAIAVFNQKGGVGKTTTNVNLSAALAGMKKKVLVIDNDPQGNLTSGLGVEKNKLQYNIYNALLGEAEPKACIHDTKYQNLYIMPSDVALAGAEIEMIDLTEREHRLRKVIHAIKEDYDYVLIDCPPSLGLLTINALVAADSILIPIQCEYYALEGVSQLVDTYHRIKKNLNSSLEIEGVLLTMYDSRTNLSSQVVDEVNKYFKDKVYKTVIPKNVRVAEAPSYGMPVVAYDKHSKGAKAYIKLAKEFAKR</sequence>
<evidence type="ECO:0000256" key="3">
    <source>
        <dbReference type="ARBA" id="ARBA00062323"/>
    </source>
</evidence>
<name>A0A1G5RRL6_9FIRM</name>
<organism evidence="6 7">
    <name type="scientific">Acidaminobacter hydrogenoformans DSM 2784</name>
    <dbReference type="NCBI Taxonomy" id="1120920"/>
    <lineage>
        <taxon>Bacteria</taxon>
        <taxon>Bacillati</taxon>
        <taxon>Bacillota</taxon>
        <taxon>Clostridia</taxon>
        <taxon>Peptostreptococcales</taxon>
        <taxon>Acidaminobacteraceae</taxon>
        <taxon>Acidaminobacter</taxon>
    </lineage>
</organism>
<comment type="subunit">
    <text evidence="3">Dimerizes in the presence of ATP but not ADP; ATP-binding is required for double-stranded (ds)DNA-binding. Interacts with DnaA.</text>
</comment>
<dbReference type="InterPro" id="IPR025669">
    <property type="entry name" value="AAA_dom"/>
</dbReference>
<evidence type="ECO:0000313" key="6">
    <source>
        <dbReference type="EMBL" id="SCZ76657.1"/>
    </source>
</evidence>
<protein>
    <recommendedName>
        <fullName evidence="4">Sporulation initiation inhibitor protein Soj</fullName>
    </recommendedName>
</protein>
<evidence type="ECO:0000256" key="2">
    <source>
        <dbReference type="ARBA" id="ARBA00049360"/>
    </source>
</evidence>
<proteinExistence type="inferred from homology"/>
<reference evidence="6 7" key="1">
    <citation type="submission" date="2016-10" db="EMBL/GenBank/DDBJ databases">
        <authorList>
            <person name="de Groot N.N."/>
        </authorList>
    </citation>
    <scope>NUCLEOTIDE SEQUENCE [LARGE SCALE GENOMIC DNA]</scope>
    <source>
        <strain evidence="6 7">DSM 2784</strain>
    </source>
</reference>
<dbReference type="PANTHER" id="PTHR13696:SF52">
    <property type="entry name" value="PARA FAMILY PROTEIN CT_582"/>
    <property type="match status" value="1"/>
</dbReference>
<dbReference type="STRING" id="1120920.SAMN03080599_00363"/>
<accession>A0A1G5RRL6</accession>
<dbReference type="InterPro" id="IPR027417">
    <property type="entry name" value="P-loop_NTPase"/>
</dbReference>
<dbReference type="AlphaFoldDB" id="A0A1G5RRL6"/>
<dbReference type="Proteomes" id="UP000199208">
    <property type="component" value="Unassembled WGS sequence"/>
</dbReference>
<dbReference type="SUPFAM" id="SSF52540">
    <property type="entry name" value="P-loop containing nucleoside triphosphate hydrolases"/>
    <property type="match status" value="1"/>
</dbReference>
<evidence type="ECO:0000256" key="1">
    <source>
        <dbReference type="ARBA" id="ARBA00006976"/>
    </source>
</evidence>
<gene>
    <name evidence="6" type="ORF">SAMN03080599_00363</name>
</gene>
<feature type="domain" description="AAA" evidence="5">
    <location>
        <begin position="3"/>
        <end position="178"/>
    </location>
</feature>